<protein>
    <submittedName>
        <fullName evidence="2">Uncharacterized protein</fullName>
    </submittedName>
</protein>
<name>A0A9W6UY55_9ACTN</name>
<feature type="compositionally biased region" description="Basic and acidic residues" evidence="1">
    <location>
        <begin position="95"/>
        <end position="112"/>
    </location>
</feature>
<reference evidence="2" key="1">
    <citation type="submission" date="2023-02" db="EMBL/GenBank/DDBJ databases">
        <title>Kitasatospora phosalacinea NBRC 14627.</title>
        <authorList>
            <person name="Ichikawa N."/>
            <person name="Sato H."/>
            <person name="Tonouchi N."/>
        </authorList>
    </citation>
    <scope>NUCLEOTIDE SEQUENCE</scope>
    <source>
        <strain evidence="2">NBRC 14627</strain>
    </source>
</reference>
<comment type="caution">
    <text evidence="2">The sequence shown here is derived from an EMBL/GenBank/DDBJ whole genome shotgun (WGS) entry which is preliminary data.</text>
</comment>
<dbReference type="EMBL" id="BSSA01000001">
    <property type="protein sequence ID" value="GLW68104.1"/>
    <property type="molecule type" value="Genomic_DNA"/>
</dbReference>
<dbReference type="AlphaFoldDB" id="A0A9W6UY55"/>
<evidence type="ECO:0000256" key="1">
    <source>
        <dbReference type="SAM" id="MobiDB-lite"/>
    </source>
</evidence>
<organism evidence="2 3">
    <name type="scientific">Kitasatospora phosalacinea</name>
    <dbReference type="NCBI Taxonomy" id="2065"/>
    <lineage>
        <taxon>Bacteria</taxon>
        <taxon>Bacillati</taxon>
        <taxon>Actinomycetota</taxon>
        <taxon>Actinomycetes</taxon>
        <taxon>Kitasatosporales</taxon>
        <taxon>Streptomycetaceae</taxon>
        <taxon>Kitasatospora</taxon>
    </lineage>
</organism>
<dbReference type="Proteomes" id="UP001165041">
    <property type="component" value="Unassembled WGS sequence"/>
</dbReference>
<feature type="region of interest" description="Disordered" evidence="1">
    <location>
        <begin position="1"/>
        <end position="48"/>
    </location>
</feature>
<evidence type="ECO:0000313" key="2">
    <source>
        <dbReference type="EMBL" id="GLW68104.1"/>
    </source>
</evidence>
<gene>
    <name evidence="2" type="ORF">Kpho02_04030</name>
</gene>
<feature type="compositionally biased region" description="Basic and acidic residues" evidence="1">
    <location>
        <begin position="22"/>
        <end position="44"/>
    </location>
</feature>
<feature type="region of interest" description="Disordered" evidence="1">
    <location>
        <begin position="81"/>
        <end position="112"/>
    </location>
</feature>
<accession>A0A9W6UY55</accession>
<evidence type="ECO:0000313" key="3">
    <source>
        <dbReference type="Proteomes" id="UP001165041"/>
    </source>
</evidence>
<sequence>MLTPGGARRARVVGRGCEPGPMDERDSEQLLRGRVYGADHDDPGPRPGRAYRELVGGPLDGLLLDVTGWAADALADGAALPTHLGRYGGAGTSRYEPRPTDPRRWDWAGDSR</sequence>
<proteinExistence type="predicted"/>